<reference evidence="3" key="1">
    <citation type="submission" date="2025-08" db="UniProtKB">
        <authorList>
            <consortium name="Ensembl"/>
        </authorList>
    </citation>
    <scope>IDENTIFICATION</scope>
</reference>
<dbReference type="PANTHER" id="PTHR14058">
    <property type="entry name" value="AMYLOID BETA A4 PRECURSOR PROTEIN-BINDING FAMILY B"/>
    <property type="match status" value="1"/>
</dbReference>
<dbReference type="InterPro" id="IPR039576">
    <property type="entry name" value="APBB1/2/3"/>
</dbReference>
<evidence type="ECO:0000256" key="1">
    <source>
        <dbReference type="ARBA" id="ARBA00022737"/>
    </source>
</evidence>
<feature type="domain" description="PID" evidence="2">
    <location>
        <begin position="65"/>
        <end position="176"/>
    </location>
</feature>
<dbReference type="PROSITE" id="PS01179">
    <property type="entry name" value="PID"/>
    <property type="match status" value="1"/>
</dbReference>
<keyword evidence="1" id="KW-0677">Repeat</keyword>
<dbReference type="SMART" id="SM00462">
    <property type="entry name" value="PTB"/>
    <property type="match status" value="1"/>
</dbReference>
<dbReference type="GeneTree" id="ENSGT00390000000002"/>
<proteinExistence type="predicted"/>
<dbReference type="InterPro" id="IPR006020">
    <property type="entry name" value="PTB/PI_dom"/>
</dbReference>
<dbReference type="Pfam" id="PF00640">
    <property type="entry name" value="PID"/>
    <property type="match status" value="1"/>
</dbReference>
<dbReference type="FunFam" id="2.30.29.30:FF:000034">
    <property type="entry name" value="amyloid beta A4 precursor protein-binding family B member 2"/>
    <property type="match status" value="1"/>
</dbReference>
<dbReference type="Proteomes" id="UP000694404">
    <property type="component" value="Unplaced"/>
</dbReference>
<keyword evidence="4" id="KW-1185">Reference proteome</keyword>
<dbReference type="GO" id="GO:0005737">
    <property type="term" value="C:cytoplasm"/>
    <property type="evidence" value="ECO:0007669"/>
    <property type="project" value="TreeGrafter"/>
</dbReference>
<organism evidence="3 4">
    <name type="scientific">Chelonoidis abingdonii</name>
    <name type="common">Abingdon island giant tortoise</name>
    <name type="synonym">Testudo abingdonii</name>
    <dbReference type="NCBI Taxonomy" id="106734"/>
    <lineage>
        <taxon>Eukaryota</taxon>
        <taxon>Metazoa</taxon>
        <taxon>Chordata</taxon>
        <taxon>Craniata</taxon>
        <taxon>Vertebrata</taxon>
        <taxon>Euteleostomi</taxon>
        <taxon>Archelosauria</taxon>
        <taxon>Testudinata</taxon>
        <taxon>Testudines</taxon>
        <taxon>Cryptodira</taxon>
        <taxon>Durocryptodira</taxon>
        <taxon>Testudinoidea</taxon>
        <taxon>Testudinidae</taxon>
        <taxon>Chelonoidis</taxon>
    </lineage>
</organism>
<evidence type="ECO:0000313" key="3">
    <source>
        <dbReference type="Ensembl" id="ENSCABP00000025785.1"/>
    </source>
</evidence>
<dbReference type="GO" id="GO:0001540">
    <property type="term" value="F:amyloid-beta binding"/>
    <property type="evidence" value="ECO:0007669"/>
    <property type="project" value="InterPro"/>
</dbReference>
<protein>
    <submittedName>
        <fullName evidence="3">Amyloid beta protein binding family B member 3</fullName>
    </submittedName>
</protein>
<dbReference type="SUPFAM" id="SSF50729">
    <property type="entry name" value="PH domain-like"/>
    <property type="match status" value="1"/>
</dbReference>
<sequence length="233" mass="25353">MLKCHVFHCNVPAKAIAKALHEMCSKVCSWGHATQHAWAWPSLAPSALLSWWQGESGDTLKTNIYLGCGPSPLLISPGMDILNEAIETLMSSQSREQWTPSLVSVLDSVMTVHQAEEDAHIFECQVRYVTFIGVGKDVHTFAFIVDMGQQHFQCTAFWCEPDAGTISEAVQAACMVSVLHPVPGELSAVKCAGLRALETDTFHLAPERGCMGSSPSALPYRGESMIQSVSALY</sequence>
<dbReference type="AlphaFoldDB" id="A0A8C0J202"/>
<evidence type="ECO:0000313" key="4">
    <source>
        <dbReference type="Proteomes" id="UP000694404"/>
    </source>
</evidence>
<dbReference type="Ensembl" id="ENSCABT00000028248.1">
    <property type="protein sequence ID" value="ENSCABP00000025785.1"/>
    <property type="gene ID" value="ENSCABG00000018955.1"/>
</dbReference>
<dbReference type="GO" id="GO:0006355">
    <property type="term" value="P:regulation of DNA-templated transcription"/>
    <property type="evidence" value="ECO:0007669"/>
    <property type="project" value="TreeGrafter"/>
</dbReference>
<evidence type="ECO:0000259" key="2">
    <source>
        <dbReference type="PROSITE" id="PS01179"/>
    </source>
</evidence>
<name>A0A8C0J202_CHEAB</name>
<accession>A0A8C0J202</accession>
<dbReference type="PANTHER" id="PTHR14058:SF10">
    <property type="entry name" value="AMYLOID-BETA A4 PRECURSOR PROTEIN-BINDING FAMILY B MEMBER 3"/>
    <property type="match status" value="1"/>
</dbReference>
<dbReference type="CDD" id="cd01271">
    <property type="entry name" value="PTB2_Fe65"/>
    <property type="match status" value="1"/>
</dbReference>
<reference evidence="3" key="2">
    <citation type="submission" date="2025-09" db="UniProtKB">
        <authorList>
            <consortium name="Ensembl"/>
        </authorList>
    </citation>
    <scope>IDENTIFICATION</scope>
</reference>
<dbReference type="GO" id="GO:0005634">
    <property type="term" value="C:nucleus"/>
    <property type="evidence" value="ECO:0007669"/>
    <property type="project" value="TreeGrafter"/>
</dbReference>
<dbReference type="Gene3D" id="2.30.29.30">
    <property type="entry name" value="Pleckstrin-homology domain (PH domain)/Phosphotyrosine-binding domain (PTB)"/>
    <property type="match status" value="2"/>
</dbReference>
<dbReference type="InterPro" id="IPR011993">
    <property type="entry name" value="PH-like_dom_sf"/>
</dbReference>